<dbReference type="EMBL" id="JAHLQT010022185">
    <property type="protein sequence ID" value="KAG7166844.1"/>
    <property type="molecule type" value="Genomic_DNA"/>
</dbReference>
<evidence type="ECO:0000313" key="2">
    <source>
        <dbReference type="EMBL" id="KAG7166844.1"/>
    </source>
</evidence>
<reference evidence="2" key="1">
    <citation type="journal article" date="2021" name="Sci. Adv.">
        <title>The American lobster genome reveals insights on longevity, neural, and immune adaptations.</title>
        <authorList>
            <person name="Polinski J.M."/>
            <person name="Zimin A.V."/>
            <person name="Clark K.F."/>
            <person name="Kohn A.B."/>
            <person name="Sadowski N."/>
            <person name="Timp W."/>
            <person name="Ptitsyn A."/>
            <person name="Khanna P."/>
            <person name="Romanova D.Y."/>
            <person name="Williams P."/>
            <person name="Greenwood S.J."/>
            <person name="Moroz L.L."/>
            <person name="Walt D.R."/>
            <person name="Bodnar A.G."/>
        </authorList>
    </citation>
    <scope>NUCLEOTIDE SEQUENCE</scope>
    <source>
        <strain evidence="2">GMGI-L3</strain>
    </source>
</reference>
<keyword evidence="1" id="KW-0812">Transmembrane</keyword>
<dbReference type="PANTHER" id="PTHR36877:SF1">
    <property type="entry name" value="SMALL INTEGRAL MEMBRANE PROTEIN 13"/>
    <property type="match status" value="1"/>
</dbReference>
<keyword evidence="1" id="KW-1133">Transmembrane helix</keyword>
<dbReference type="Proteomes" id="UP000747542">
    <property type="component" value="Unassembled WGS sequence"/>
</dbReference>
<dbReference type="AlphaFoldDB" id="A0A8J5K3L7"/>
<keyword evidence="1" id="KW-0472">Membrane</keyword>
<name>A0A8J5K3L7_HOMAM</name>
<proteinExistence type="predicted"/>
<dbReference type="PROSITE" id="PS51257">
    <property type="entry name" value="PROKAR_LIPOPROTEIN"/>
    <property type="match status" value="1"/>
</dbReference>
<keyword evidence="3" id="KW-1185">Reference proteome</keyword>
<protein>
    <submittedName>
        <fullName evidence="2">Small integral membrane protein 13-like</fullName>
    </submittedName>
</protein>
<dbReference type="PANTHER" id="PTHR36877">
    <property type="entry name" value="SMALL INTEGRAL MEMBRANE PROTEIN 13"/>
    <property type="match status" value="1"/>
</dbReference>
<sequence>MEIKELIISWVSVLAFILLIVFFIACGWYMVWKCFLSKFSFIRELLGKQQEVSPSVEELKQARTRPSRKVRRD</sequence>
<evidence type="ECO:0000313" key="3">
    <source>
        <dbReference type="Proteomes" id="UP000747542"/>
    </source>
</evidence>
<comment type="caution">
    <text evidence="2">The sequence shown here is derived from an EMBL/GenBank/DDBJ whole genome shotgun (WGS) entry which is preliminary data.</text>
</comment>
<organism evidence="2 3">
    <name type="scientific">Homarus americanus</name>
    <name type="common">American lobster</name>
    <dbReference type="NCBI Taxonomy" id="6706"/>
    <lineage>
        <taxon>Eukaryota</taxon>
        <taxon>Metazoa</taxon>
        <taxon>Ecdysozoa</taxon>
        <taxon>Arthropoda</taxon>
        <taxon>Crustacea</taxon>
        <taxon>Multicrustacea</taxon>
        <taxon>Malacostraca</taxon>
        <taxon>Eumalacostraca</taxon>
        <taxon>Eucarida</taxon>
        <taxon>Decapoda</taxon>
        <taxon>Pleocyemata</taxon>
        <taxon>Astacidea</taxon>
        <taxon>Nephropoidea</taxon>
        <taxon>Nephropidae</taxon>
        <taxon>Homarus</taxon>
    </lineage>
</organism>
<accession>A0A8J5K3L7</accession>
<feature type="transmembrane region" description="Helical" evidence="1">
    <location>
        <begin position="6"/>
        <end position="31"/>
    </location>
</feature>
<gene>
    <name evidence="2" type="primary">SMIM13-L</name>
    <name evidence="2" type="ORF">Hamer_G010518</name>
</gene>
<evidence type="ECO:0000256" key="1">
    <source>
        <dbReference type="SAM" id="Phobius"/>
    </source>
</evidence>
<dbReference type="InterPro" id="IPR031851">
    <property type="entry name" value="DUF4750"/>
</dbReference>
<dbReference type="Pfam" id="PF15938">
    <property type="entry name" value="DUF4750"/>
    <property type="match status" value="1"/>
</dbReference>